<feature type="transmembrane region" description="Helical" evidence="1">
    <location>
        <begin position="226"/>
        <end position="246"/>
    </location>
</feature>
<gene>
    <name evidence="2" type="ORF">SAMN05192554_10265</name>
</gene>
<evidence type="ECO:0000313" key="3">
    <source>
        <dbReference type="Proteomes" id="UP000199370"/>
    </source>
</evidence>
<reference evidence="2 3" key="1">
    <citation type="submission" date="2016-10" db="EMBL/GenBank/DDBJ databases">
        <authorList>
            <person name="de Groot N.N."/>
        </authorList>
    </citation>
    <scope>NUCLEOTIDE SEQUENCE [LARGE SCALE GENOMIC DNA]</scope>
    <source>
        <strain evidence="3">EB21,IBRC-M 10013,KCTC 4048</strain>
    </source>
</reference>
<dbReference type="OrthoDB" id="10480at2157"/>
<keyword evidence="1" id="KW-0812">Transmembrane</keyword>
<name>A0A1G9T0A2_9EURY</name>
<dbReference type="AlphaFoldDB" id="A0A1G9T0A2"/>
<organism evidence="2 3">
    <name type="scientific">Haloarchaeobius iranensis</name>
    <dbReference type="NCBI Taxonomy" id="996166"/>
    <lineage>
        <taxon>Archaea</taxon>
        <taxon>Methanobacteriati</taxon>
        <taxon>Methanobacteriota</taxon>
        <taxon>Stenosarchaea group</taxon>
        <taxon>Halobacteria</taxon>
        <taxon>Halobacteriales</taxon>
        <taxon>Halorubellaceae</taxon>
        <taxon>Haloarchaeobius</taxon>
    </lineage>
</organism>
<feature type="transmembrane region" description="Helical" evidence="1">
    <location>
        <begin position="91"/>
        <end position="111"/>
    </location>
</feature>
<protein>
    <submittedName>
        <fullName evidence="2">Uncharacterized protein</fullName>
    </submittedName>
</protein>
<dbReference type="Proteomes" id="UP000199370">
    <property type="component" value="Unassembled WGS sequence"/>
</dbReference>
<feature type="transmembrane region" description="Helical" evidence="1">
    <location>
        <begin position="148"/>
        <end position="170"/>
    </location>
</feature>
<evidence type="ECO:0000313" key="2">
    <source>
        <dbReference type="EMBL" id="SDM41139.1"/>
    </source>
</evidence>
<sequence>MTETVRGTVRGMGSRANPAFAAGAILLPVLALLLAATVGTREQHTYVHVMAGVLWTGIDLFMAMVLGPVLGGLAVDARSSVFERFTPKMTFLMPSLALVTIVGGITLALRVQVFPNAQPWLALFTAFTLLPALLSIGWQFDAFRDRRWLVAFGLSLLVSVAYLGTTLPAFEMTSHVIAVALAIVTVLSVLGFGVLLPGEVKMYREMTSDDPDTEVISRIGMRNAKLAGVQGVFQLAVVASMVSLRYGGF</sequence>
<keyword evidence="1" id="KW-1133">Transmembrane helix</keyword>
<feature type="transmembrane region" description="Helical" evidence="1">
    <location>
        <begin position="176"/>
        <end position="196"/>
    </location>
</feature>
<keyword evidence="3" id="KW-1185">Reference proteome</keyword>
<proteinExistence type="predicted"/>
<dbReference type="EMBL" id="FNIA01000002">
    <property type="protein sequence ID" value="SDM41139.1"/>
    <property type="molecule type" value="Genomic_DNA"/>
</dbReference>
<keyword evidence="1" id="KW-0472">Membrane</keyword>
<evidence type="ECO:0000256" key="1">
    <source>
        <dbReference type="SAM" id="Phobius"/>
    </source>
</evidence>
<accession>A0A1G9T0A2</accession>
<dbReference type="STRING" id="996166.SAMN05192554_10265"/>
<feature type="transmembrane region" description="Helical" evidence="1">
    <location>
        <begin position="117"/>
        <end position="136"/>
    </location>
</feature>
<feature type="transmembrane region" description="Helical" evidence="1">
    <location>
        <begin position="45"/>
        <end position="70"/>
    </location>
</feature>